<keyword evidence="2" id="KW-0436">Ligase</keyword>
<dbReference type="PROSITE" id="PS51273">
    <property type="entry name" value="GATASE_TYPE_1"/>
    <property type="match status" value="1"/>
</dbReference>
<dbReference type="HOGENOM" id="CLU_054974_3_2_5"/>
<dbReference type="Proteomes" id="UP000005324">
    <property type="component" value="Unassembled WGS sequence"/>
</dbReference>
<dbReference type="CDD" id="cd01741">
    <property type="entry name" value="GATase1_1"/>
    <property type="match status" value="1"/>
</dbReference>
<dbReference type="Gene3D" id="3.40.50.880">
    <property type="match status" value="1"/>
</dbReference>
<proteinExistence type="predicted"/>
<dbReference type="GO" id="GO:0003922">
    <property type="term" value="F:GMP synthase (glutamine-hydrolyzing) activity"/>
    <property type="evidence" value="ECO:0007669"/>
    <property type="project" value="UniProtKB-EC"/>
</dbReference>
<organism evidence="2 3">
    <name type="scientific">Pseudoroseomonas cervicalis ATCC 49957</name>
    <dbReference type="NCBI Taxonomy" id="525371"/>
    <lineage>
        <taxon>Bacteria</taxon>
        <taxon>Pseudomonadati</taxon>
        <taxon>Pseudomonadota</taxon>
        <taxon>Alphaproteobacteria</taxon>
        <taxon>Acetobacterales</taxon>
        <taxon>Roseomonadaceae</taxon>
        <taxon>Roseomonas</taxon>
    </lineage>
</organism>
<name>D5RKK7_9PROT</name>
<accession>D5RKK7</accession>
<dbReference type="InterPro" id="IPR044992">
    <property type="entry name" value="ChyE-like"/>
</dbReference>
<dbReference type="PANTHER" id="PTHR42695">
    <property type="entry name" value="GLUTAMINE AMIDOTRANSFERASE YLR126C-RELATED"/>
    <property type="match status" value="1"/>
</dbReference>
<dbReference type="EC" id="6.3.5.2" evidence="2"/>
<dbReference type="InterPro" id="IPR029062">
    <property type="entry name" value="Class_I_gatase-like"/>
</dbReference>
<dbReference type="SUPFAM" id="SSF52317">
    <property type="entry name" value="Class I glutamine amidotransferase-like"/>
    <property type="match status" value="1"/>
</dbReference>
<gene>
    <name evidence="2" type="primary">guaA2</name>
    <name evidence="2" type="ORF">HMPREF0731_1617</name>
</gene>
<dbReference type="GO" id="GO:0016740">
    <property type="term" value="F:transferase activity"/>
    <property type="evidence" value="ECO:0007669"/>
    <property type="project" value="UniProtKB-KW"/>
</dbReference>
<dbReference type="GO" id="GO:0005829">
    <property type="term" value="C:cytosol"/>
    <property type="evidence" value="ECO:0007669"/>
    <property type="project" value="TreeGrafter"/>
</dbReference>
<dbReference type="AlphaFoldDB" id="D5RKK7"/>
<sequence length="227" mass="24416">MPLMQVLVLENSPLAPIGHFGAWLRATRGASLRIEPGPALTPDQAEGPLPEADLLVTLGSPKAAYDPDDWIAAQKRLLARWIAADRPVIGICFGAQMIASAIGGSVSALGVFHEGWMETQHAPSALWRGPWVRWHGDHVTVPEGTEVLARSEDTIQAFRHRRALGVQLHPEADAGCVGAWLGFTPAERLAAKGLAPEALLEQTRSRDGSYAAQREALFAEMLDLVGV</sequence>
<feature type="domain" description="Glutamine amidotransferase" evidence="1">
    <location>
        <begin position="49"/>
        <end position="174"/>
    </location>
</feature>
<keyword evidence="2" id="KW-0315">Glutamine amidotransferase</keyword>
<evidence type="ECO:0000259" key="1">
    <source>
        <dbReference type="Pfam" id="PF00117"/>
    </source>
</evidence>
<keyword evidence="3" id="KW-1185">Reference proteome</keyword>
<comment type="caution">
    <text evidence="2">The sequence shown here is derived from an EMBL/GenBank/DDBJ whole genome shotgun (WGS) entry which is preliminary data.</text>
</comment>
<evidence type="ECO:0000313" key="2">
    <source>
        <dbReference type="EMBL" id="EFH12160.1"/>
    </source>
</evidence>
<evidence type="ECO:0000313" key="3">
    <source>
        <dbReference type="Proteomes" id="UP000005324"/>
    </source>
</evidence>
<dbReference type="Pfam" id="PF00117">
    <property type="entry name" value="GATase"/>
    <property type="match status" value="1"/>
</dbReference>
<dbReference type="InterPro" id="IPR017926">
    <property type="entry name" value="GATASE"/>
</dbReference>
<reference evidence="2 3" key="1">
    <citation type="submission" date="2010-04" db="EMBL/GenBank/DDBJ databases">
        <authorList>
            <person name="Qin X."/>
            <person name="Bachman B."/>
            <person name="Battles P."/>
            <person name="Bell A."/>
            <person name="Bess C."/>
            <person name="Bickham C."/>
            <person name="Chaboub L."/>
            <person name="Chen D."/>
            <person name="Coyle M."/>
            <person name="Deiros D.R."/>
            <person name="Dinh H."/>
            <person name="Forbes L."/>
            <person name="Fowler G."/>
            <person name="Francisco L."/>
            <person name="Fu Q."/>
            <person name="Gubbala S."/>
            <person name="Hale W."/>
            <person name="Han Y."/>
            <person name="Hemphill L."/>
            <person name="Highlander S.K."/>
            <person name="Hirani K."/>
            <person name="Hogues M."/>
            <person name="Jackson L."/>
            <person name="Jakkamsetti A."/>
            <person name="Javaid M."/>
            <person name="Jiang H."/>
            <person name="Korchina V."/>
            <person name="Kovar C."/>
            <person name="Lara F."/>
            <person name="Lee S."/>
            <person name="Mata R."/>
            <person name="Mathew T."/>
            <person name="Moen C."/>
            <person name="Morales K."/>
            <person name="Munidasa M."/>
            <person name="Nazareth L."/>
            <person name="Ngo R."/>
            <person name="Nguyen L."/>
            <person name="Okwuonu G."/>
            <person name="Ongeri F."/>
            <person name="Patil S."/>
            <person name="Petrosino J."/>
            <person name="Pham C."/>
            <person name="Pham P."/>
            <person name="Pu L.-L."/>
            <person name="Puazo M."/>
            <person name="Raj R."/>
            <person name="Reid J."/>
            <person name="Rouhana J."/>
            <person name="Saada N."/>
            <person name="Shang Y."/>
            <person name="Simmons D."/>
            <person name="Thornton R."/>
            <person name="Warren J."/>
            <person name="Weissenberger G."/>
            <person name="Zhang J."/>
            <person name="Zhang L."/>
            <person name="Zhou C."/>
            <person name="Zhu D."/>
            <person name="Muzny D."/>
            <person name="Worley K."/>
            <person name="Gibbs R."/>
        </authorList>
    </citation>
    <scope>NUCLEOTIDE SEQUENCE [LARGE SCALE GENOMIC DNA]</scope>
    <source>
        <strain evidence="2 3">ATCC 49957</strain>
    </source>
</reference>
<protein>
    <submittedName>
        <fullName evidence="2">Class I glutamine amidotransferase</fullName>
        <ecNumber evidence="2">6.3.5.2</ecNumber>
    </submittedName>
</protein>
<dbReference type="PANTHER" id="PTHR42695:SF5">
    <property type="entry name" value="GLUTAMINE AMIDOTRANSFERASE YLR126C-RELATED"/>
    <property type="match status" value="1"/>
</dbReference>
<keyword evidence="2" id="KW-0808">Transferase</keyword>
<dbReference type="EMBL" id="ADVL01000269">
    <property type="protein sequence ID" value="EFH12160.1"/>
    <property type="molecule type" value="Genomic_DNA"/>
</dbReference>